<dbReference type="InterPro" id="IPR002481">
    <property type="entry name" value="FUR"/>
</dbReference>
<keyword evidence="3 8" id="KW-0862">Zinc</keyword>
<keyword evidence="11" id="KW-1185">Reference proteome</keyword>
<dbReference type="GO" id="GO:1900376">
    <property type="term" value="P:regulation of secondary metabolite biosynthetic process"/>
    <property type="evidence" value="ECO:0007669"/>
    <property type="project" value="TreeGrafter"/>
</dbReference>
<comment type="subcellular location">
    <subcellularLocation>
        <location evidence="8">Cytoplasm</location>
    </subcellularLocation>
</comment>
<evidence type="ECO:0000256" key="8">
    <source>
        <dbReference type="RuleBase" id="RU364037"/>
    </source>
</evidence>
<comment type="subunit">
    <text evidence="8">Homodimer.</text>
</comment>
<dbReference type="Gene3D" id="1.10.10.10">
    <property type="entry name" value="Winged helix-like DNA-binding domain superfamily/Winged helix DNA-binding domain"/>
    <property type="match status" value="1"/>
</dbReference>
<keyword evidence="2 8" id="KW-0678">Repressor</keyword>
<evidence type="ECO:0000256" key="4">
    <source>
        <dbReference type="ARBA" id="ARBA00023015"/>
    </source>
</evidence>
<comment type="similarity">
    <text evidence="1 8">Belongs to the Fur family.</text>
</comment>
<proteinExistence type="inferred from homology"/>
<evidence type="ECO:0000256" key="7">
    <source>
        <dbReference type="PIRSR" id="PIRSR602481-2"/>
    </source>
</evidence>
<dbReference type="InterPro" id="IPR036388">
    <property type="entry name" value="WH-like_DNA-bd_sf"/>
</dbReference>
<dbReference type="Proteomes" id="UP000186308">
    <property type="component" value="Unassembled WGS sequence"/>
</dbReference>
<protein>
    <recommendedName>
        <fullName evidence="8">Ferric uptake regulation protein</fullName>
    </recommendedName>
</protein>
<keyword evidence="8" id="KW-0963">Cytoplasm</keyword>
<dbReference type="SUPFAM" id="SSF46785">
    <property type="entry name" value="Winged helix' DNA-binding domain"/>
    <property type="match status" value="1"/>
</dbReference>
<accession>A0A8G2FFD6</accession>
<dbReference type="Gene3D" id="3.30.1490.190">
    <property type="match status" value="1"/>
</dbReference>
<keyword evidence="5 8" id="KW-0238">DNA-binding</keyword>
<dbReference type="GO" id="GO:0003700">
    <property type="term" value="F:DNA-binding transcription factor activity"/>
    <property type="evidence" value="ECO:0007669"/>
    <property type="project" value="UniProtKB-UniRule"/>
</dbReference>
<gene>
    <name evidence="8" type="primary">fur</name>
    <name evidence="10" type="ORF">SAMN05421828_103138</name>
</gene>
<feature type="binding site" evidence="7">
    <location>
        <position position="108"/>
    </location>
    <ligand>
        <name>Fe cation</name>
        <dbReference type="ChEBI" id="CHEBI:24875"/>
    </ligand>
</feature>
<reference evidence="10 11" key="1">
    <citation type="submission" date="2017-01" db="EMBL/GenBank/DDBJ databases">
        <authorList>
            <person name="Varghese N."/>
            <person name="Submissions S."/>
        </authorList>
    </citation>
    <scope>NUCLEOTIDE SEQUENCE [LARGE SCALE GENOMIC DNA]</scope>
    <source>
        <strain evidence="10 11">ATCC 35905</strain>
    </source>
</reference>
<evidence type="ECO:0000313" key="11">
    <source>
        <dbReference type="Proteomes" id="UP000186308"/>
    </source>
</evidence>
<dbReference type="OrthoDB" id="8659436at2"/>
<evidence type="ECO:0000256" key="5">
    <source>
        <dbReference type="ARBA" id="ARBA00023125"/>
    </source>
</evidence>
<dbReference type="GO" id="GO:0045892">
    <property type="term" value="P:negative regulation of DNA-templated transcription"/>
    <property type="evidence" value="ECO:0007669"/>
    <property type="project" value="TreeGrafter"/>
</dbReference>
<feature type="region of interest" description="Disordered" evidence="9">
    <location>
        <begin position="141"/>
        <end position="163"/>
    </location>
</feature>
<keyword evidence="7 8" id="KW-0479">Metal-binding</keyword>
<dbReference type="InterPro" id="IPR043135">
    <property type="entry name" value="Fur_C"/>
</dbReference>
<sequence>METRIERLCMEIGLKMTGPRRAIARILSEANDHPDVDELHRLAHTLDPRISLATVYRTVRLFEQHGILERRNLGSRRARYEMSGDRDHFHLVDQESGKVIEFDEPETEILMRRVAARHGFELMSLKIELFGRKLRAEAGPLDATAPATSPPDNMRTAAKSAAE</sequence>
<evidence type="ECO:0000256" key="3">
    <source>
        <dbReference type="ARBA" id="ARBA00022833"/>
    </source>
</evidence>
<dbReference type="RefSeq" id="WP_076454365.1">
    <property type="nucleotide sequence ID" value="NZ_FTNE01000003.1"/>
</dbReference>
<dbReference type="EMBL" id="FTNE01000003">
    <property type="protein sequence ID" value="SIQ30417.1"/>
    <property type="molecule type" value="Genomic_DNA"/>
</dbReference>
<dbReference type="GO" id="GO:0008270">
    <property type="term" value="F:zinc ion binding"/>
    <property type="evidence" value="ECO:0007669"/>
    <property type="project" value="TreeGrafter"/>
</dbReference>
<comment type="cofactor">
    <cofactor evidence="7">
        <name>Mn(2+)</name>
        <dbReference type="ChEBI" id="CHEBI:29035"/>
    </cofactor>
    <cofactor evidence="7">
        <name>Fe(2+)</name>
        <dbReference type="ChEBI" id="CHEBI:29033"/>
    </cofactor>
    <text evidence="7">Binds 1 Mn(2+) or Fe(2+) ion per subunit.</text>
</comment>
<dbReference type="GO" id="GO:0005737">
    <property type="term" value="C:cytoplasm"/>
    <property type="evidence" value="ECO:0007669"/>
    <property type="project" value="UniProtKB-SubCell"/>
</dbReference>
<keyword evidence="7 8" id="KW-0408">Iron</keyword>
<dbReference type="AlphaFoldDB" id="A0A8G2FFD6"/>
<dbReference type="GO" id="GO:0000976">
    <property type="term" value="F:transcription cis-regulatory region binding"/>
    <property type="evidence" value="ECO:0007669"/>
    <property type="project" value="TreeGrafter"/>
</dbReference>
<name>A0A8G2FFD6_ACIRU</name>
<keyword evidence="6 8" id="KW-0804">Transcription</keyword>
<evidence type="ECO:0000313" key="10">
    <source>
        <dbReference type="EMBL" id="SIQ30417.1"/>
    </source>
</evidence>
<comment type="caution">
    <text evidence="10">The sequence shown here is derived from an EMBL/GenBank/DDBJ whole genome shotgun (WGS) entry which is preliminary data.</text>
</comment>
<dbReference type="CDD" id="cd07153">
    <property type="entry name" value="Fur_like"/>
    <property type="match status" value="1"/>
</dbReference>
<evidence type="ECO:0000256" key="6">
    <source>
        <dbReference type="ARBA" id="ARBA00023163"/>
    </source>
</evidence>
<dbReference type="PANTHER" id="PTHR33202:SF7">
    <property type="entry name" value="FERRIC UPTAKE REGULATION PROTEIN"/>
    <property type="match status" value="1"/>
</dbReference>
<keyword evidence="4 8" id="KW-0805">Transcription regulation</keyword>
<dbReference type="InterPro" id="IPR036390">
    <property type="entry name" value="WH_DNA-bd_sf"/>
</dbReference>
<dbReference type="Pfam" id="PF01475">
    <property type="entry name" value="FUR"/>
    <property type="match status" value="1"/>
</dbReference>
<evidence type="ECO:0000256" key="9">
    <source>
        <dbReference type="SAM" id="MobiDB-lite"/>
    </source>
</evidence>
<dbReference type="PANTHER" id="PTHR33202">
    <property type="entry name" value="ZINC UPTAKE REGULATION PROTEIN"/>
    <property type="match status" value="1"/>
</dbReference>
<organism evidence="10 11">
    <name type="scientific">Acidiphilium rubrum</name>
    <dbReference type="NCBI Taxonomy" id="526"/>
    <lineage>
        <taxon>Bacteria</taxon>
        <taxon>Pseudomonadati</taxon>
        <taxon>Pseudomonadota</taxon>
        <taxon>Alphaproteobacteria</taxon>
        <taxon>Acetobacterales</taxon>
        <taxon>Acidocellaceae</taxon>
        <taxon>Acidiphilium</taxon>
    </lineage>
</organism>
<evidence type="ECO:0000256" key="1">
    <source>
        <dbReference type="ARBA" id="ARBA00007957"/>
    </source>
</evidence>
<evidence type="ECO:0000256" key="2">
    <source>
        <dbReference type="ARBA" id="ARBA00022491"/>
    </source>
</evidence>